<dbReference type="Proteomes" id="UP000824469">
    <property type="component" value="Unassembled WGS sequence"/>
</dbReference>
<evidence type="ECO:0000313" key="1">
    <source>
        <dbReference type="EMBL" id="KAH9316768.1"/>
    </source>
</evidence>
<name>A0AA38G7V0_TAXCH</name>
<organism evidence="1 2">
    <name type="scientific">Taxus chinensis</name>
    <name type="common">Chinese yew</name>
    <name type="synonym">Taxus wallichiana var. chinensis</name>
    <dbReference type="NCBI Taxonomy" id="29808"/>
    <lineage>
        <taxon>Eukaryota</taxon>
        <taxon>Viridiplantae</taxon>
        <taxon>Streptophyta</taxon>
        <taxon>Embryophyta</taxon>
        <taxon>Tracheophyta</taxon>
        <taxon>Spermatophyta</taxon>
        <taxon>Pinopsida</taxon>
        <taxon>Pinidae</taxon>
        <taxon>Conifers II</taxon>
        <taxon>Cupressales</taxon>
        <taxon>Taxaceae</taxon>
        <taxon>Taxus</taxon>
    </lineage>
</organism>
<protein>
    <submittedName>
        <fullName evidence="1">Uncharacterized protein</fullName>
    </submittedName>
</protein>
<comment type="caution">
    <text evidence="1">The sequence shown here is derived from an EMBL/GenBank/DDBJ whole genome shotgun (WGS) entry which is preliminary data.</text>
</comment>
<dbReference type="EMBL" id="JAHRHJ020000005">
    <property type="protein sequence ID" value="KAH9316768.1"/>
    <property type="molecule type" value="Genomic_DNA"/>
</dbReference>
<feature type="non-terminal residue" evidence="1">
    <location>
        <position position="1"/>
    </location>
</feature>
<gene>
    <name evidence="1" type="ORF">KI387_044006</name>
</gene>
<reference evidence="1 2" key="1">
    <citation type="journal article" date="2021" name="Nat. Plants">
        <title>The Taxus genome provides insights into paclitaxel biosynthesis.</title>
        <authorList>
            <person name="Xiong X."/>
            <person name="Gou J."/>
            <person name="Liao Q."/>
            <person name="Li Y."/>
            <person name="Zhou Q."/>
            <person name="Bi G."/>
            <person name="Li C."/>
            <person name="Du R."/>
            <person name="Wang X."/>
            <person name="Sun T."/>
            <person name="Guo L."/>
            <person name="Liang H."/>
            <person name="Lu P."/>
            <person name="Wu Y."/>
            <person name="Zhang Z."/>
            <person name="Ro D.K."/>
            <person name="Shang Y."/>
            <person name="Huang S."/>
            <person name="Yan J."/>
        </authorList>
    </citation>
    <scope>NUCLEOTIDE SEQUENCE [LARGE SCALE GENOMIC DNA]</scope>
    <source>
        <strain evidence="1">Ta-2019</strain>
    </source>
</reference>
<evidence type="ECO:0000313" key="2">
    <source>
        <dbReference type="Proteomes" id="UP000824469"/>
    </source>
</evidence>
<keyword evidence="2" id="KW-1185">Reference proteome</keyword>
<accession>A0AA38G7V0</accession>
<feature type="non-terminal residue" evidence="1">
    <location>
        <position position="103"/>
    </location>
</feature>
<sequence length="103" mass="11661">SGNMVITNGHDSKKLSIYLAAKPFSTEDKQWWKDDTDESEDVVSSLAIVIIQEHSEHIQNCDHESCVGLYTSPALQPTEIKNDMMDENNQPIIYPCPRNIDLI</sequence>
<dbReference type="AlphaFoldDB" id="A0AA38G7V0"/>
<proteinExistence type="predicted"/>